<dbReference type="GeneID" id="109593665"/>
<name>A0AAN0K4G0_AMPQE</name>
<dbReference type="PROSITE" id="PS50835">
    <property type="entry name" value="IG_LIKE"/>
    <property type="match status" value="1"/>
</dbReference>
<evidence type="ECO:0000313" key="4">
    <source>
        <dbReference type="Proteomes" id="UP000007879"/>
    </source>
</evidence>
<dbReference type="InterPro" id="IPR007110">
    <property type="entry name" value="Ig-like_dom"/>
</dbReference>
<dbReference type="Proteomes" id="UP000007879">
    <property type="component" value="Unassembled WGS sequence"/>
</dbReference>
<reference evidence="4" key="1">
    <citation type="journal article" date="2010" name="Nature">
        <title>The Amphimedon queenslandica genome and the evolution of animal complexity.</title>
        <authorList>
            <person name="Srivastava M."/>
            <person name="Simakov O."/>
            <person name="Chapman J."/>
            <person name="Fahey B."/>
            <person name="Gauthier M.E."/>
            <person name="Mitros T."/>
            <person name="Richards G.S."/>
            <person name="Conaco C."/>
            <person name="Dacre M."/>
            <person name="Hellsten U."/>
            <person name="Larroux C."/>
            <person name="Putnam N.H."/>
            <person name="Stanke M."/>
            <person name="Adamska M."/>
            <person name="Darling A."/>
            <person name="Degnan S.M."/>
            <person name="Oakley T.H."/>
            <person name="Plachetzki D.C."/>
            <person name="Zhai Y."/>
            <person name="Adamski M."/>
            <person name="Calcino A."/>
            <person name="Cummins S.F."/>
            <person name="Goodstein D.M."/>
            <person name="Harris C."/>
            <person name="Jackson D.J."/>
            <person name="Leys S.P."/>
            <person name="Shu S."/>
            <person name="Woodcroft B.J."/>
            <person name="Vervoort M."/>
            <person name="Kosik K.S."/>
            <person name="Manning G."/>
            <person name="Degnan B.M."/>
            <person name="Rokhsar D.S."/>
        </authorList>
    </citation>
    <scope>NUCLEOTIDE SEQUENCE [LARGE SCALE GENOMIC DNA]</scope>
</reference>
<organism evidence="3 4">
    <name type="scientific">Amphimedon queenslandica</name>
    <name type="common">Sponge</name>
    <dbReference type="NCBI Taxonomy" id="400682"/>
    <lineage>
        <taxon>Eukaryota</taxon>
        <taxon>Metazoa</taxon>
        <taxon>Porifera</taxon>
        <taxon>Demospongiae</taxon>
        <taxon>Heteroscleromorpha</taxon>
        <taxon>Haplosclerida</taxon>
        <taxon>Niphatidae</taxon>
        <taxon>Amphimedon</taxon>
    </lineage>
</organism>
<dbReference type="InterPro" id="IPR013783">
    <property type="entry name" value="Ig-like_fold"/>
</dbReference>
<evidence type="ECO:0000259" key="2">
    <source>
        <dbReference type="PROSITE" id="PS50835"/>
    </source>
</evidence>
<feature type="domain" description="Ig-like" evidence="2">
    <location>
        <begin position="72"/>
        <end position="160"/>
    </location>
</feature>
<keyword evidence="1" id="KW-0393">Immunoglobulin domain</keyword>
<dbReference type="KEGG" id="aqu:109593665"/>
<dbReference type="PANTHER" id="PTHR10075">
    <property type="entry name" value="BASIGIN RELATED"/>
    <property type="match status" value="1"/>
</dbReference>
<accession>A0AAN0K4G0</accession>
<dbReference type="PANTHER" id="PTHR10075:SF14">
    <property type="entry name" value="CELL ADHESION MOLECULE DSCAM2-RELATED"/>
    <property type="match status" value="1"/>
</dbReference>
<proteinExistence type="predicted"/>
<dbReference type="EnsemblMetazoa" id="XM_020008647.1">
    <property type="protein sequence ID" value="XP_019864206.1"/>
    <property type="gene ID" value="LOC109593665"/>
</dbReference>
<evidence type="ECO:0000313" key="3">
    <source>
        <dbReference type="EnsemblMetazoa" id="XP_019864206.1"/>
    </source>
</evidence>
<sequence>MGSSDATITEGLNMINTLNYNATLMFYPLDNADDSGMYTCNVEATAPNSYMYLRNTSASANTSITVMATPMPVVEIVTMGMAEPGEAYMLNCTVTVVDRLIVSPVITWTKRSANNVISVPPVLMTVSNVMRSLYLNFSSLNTSDAGLYTCEASINVSQISMVARNDDTSNLPLE</sequence>
<dbReference type="SUPFAM" id="SSF48726">
    <property type="entry name" value="Immunoglobulin"/>
    <property type="match status" value="1"/>
</dbReference>
<dbReference type="CDD" id="cd00096">
    <property type="entry name" value="Ig"/>
    <property type="match status" value="1"/>
</dbReference>
<reference evidence="3" key="2">
    <citation type="submission" date="2024-06" db="UniProtKB">
        <authorList>
            <consortium name="EnsemblMetazoa"/>
        </authorList>
    </citation>
    <scope>IDENTIFICATION</scope>
</reference>
<dbReference type="InterPro" id="IPR036179">
    <property type="entry name" value="Ig-like_dom_sf"/>
</dbReference>
<evidence type="ECO:0000256" key="1">
    <source>
        <dbReference type="ARBA" id="ARBA00023319"/>
    </source>
</evidence>
<dbReference type="RefSeq" id="XP_019864206.1">
    <property type="nucleotide sequence ID" value="XM_020008647.1"/>
</dbReference>
<keyword evidence="4" id="KW-1185">Reference proteome</keyword>
<protein>
    <recommendedName>
        <fullName evidence="2">Ig-like domain-containing protein</fullName>
    </recommendedName>
</protein>
<dbReference type="Gene3D" id="2.60.40.10">
    <property type="entry name" value="Immunoglobulins"/>
    <property type="match status" value="1"/>
</dbReference>
<dbReference type="AlphaFoldDB" id="A0AAN0K4G0"/>